<dbReference type="InterPro" id="IPR001789">
    <property type="entry name" value="Sig_transdc_resp-reg_receiver"/>
</dbReference>
<evidence type="ECO:0000259" key="5">
    <source>
        <dbReference type="PROSITE" id="PS50110"/>
    </source>
</evidence>
<comment type="caution">
    <text evidence="6">The sequence shown here is derived from an EMBL/GenBank/DDBJ whole genome shotgun (WGS) entry which is preliminary data.</text>
</comment>
<dbReference type="PANTHER" id="PTHR48111">
    <property type="entry name" value="REGULATOR OF RPOS"/>
    <property type="match status" value="1"/>
</dbReference>
<dbReference type="RefSeq" id="WP_183611672.1">
    <property type="nucleotide sequence ID" value="NZ_JACICY010000001.1"/>
</dbReference>
<keyword evidence="1 4" id="KW-0597">Phosphoprotein</keyword>
<dbReference type="PROSITE" id="PS50110">
    <property type="entry name" value="RESPONSE_REGULATORY"/>
    <property type="match status" value="1"/>
</dbReference>
<dbReference type="GO" id="GO:0005829">
    <property type="term" value="C:cytosol"/>
    <property type="evidence" value="ECO:0007669"/>
    <property type="project" value="TreeGrafter"/>
</dbReference>
<accession>A0A7W5ZX36</accession>
<evidence type="ECO:0000313" key="7">
    <source>
        <dbReference type="Proteomes" id="UP000562395"/>
    </source>
</evidence>
<dbReference type="AlphaFoldDB" id="A0A7W5ZX36"/>
<proteinExistence type="predicted"/>
<organism evidence="6 7">
    <name type="scientific">Novosphingobium hassiacum</name>
    <dbReference type="NCBI Taxonomy" id="173676"/>
    <lineage>
        <taxon>Bacteria</taxon>
        <taxon>Pseudomonadati</taxon>
        <taxon>Pseudomonadota</taxon>
        <taxon>Alphaproteobacteria</taxon>
        <taxon>Sphingomonadales</taxon>
        <taxon>Sphingomonadaceae</taxon>
        <taxon>Novosphingobium</taxon>
    </lineage>
</organism>
<protein>
    <submittedName>
        <fullName evidence="6">DNA-binding response OmpR family regulator</fullName>
    </submittedName>
</protein>
<dbReference type="InterPro" id="IPR011006">
    <property type="entry name" value="CheY-like_superfamily"/>
</dbReference>
<keyword evidence="2" id="KW-0902">Two-component regulatory system</keyword>
<dbReference type="EMBL" id="JACICY010000001">
    <property type="protein sequence ID" value="MBB3859425.1"/>
    <property type="molecule type" value="Genomic_DNA"/>
</dbReference>
<dbReference type="GO" id="GO:0000156">
    <property type="term" value="F:phosphorelay response regulator activity"/>
    <property type="evidence" value="ECO:0007669"/>
    <property type="project" value="TreeGrafter"/>
</dbReference>
<feature type="modified residue" description="4-aspartylphosphate" evidence="4">
    <location>
        <position position="52"/>
    </location>
</feature>
<evidence type="ECO:0000256" key="2">
    <source>
        <dbReference type="ARBA" id="ARBA00023012"/>
    </source>
</evidence>
<dbReference type="InterPro" id="IPR039420">
    <property type="entry name" value="WalR-like"/>
</dbReference>
<evidence type="ECO:0000256" key="3">
    <source>
        <dbReference type="ARBA" id="ARBA00023125"/>
    </source>
</evidence>
<keyword evidence="7" id="KW-1185">Reference proteome</keyword>
<dbReference type="PANTHER" id="PTHR48111:SF40">
    <property type="entry name" value="PHOSPHATE REGULON TRANSCRIPTIONAL REGULATORY PROTEIN PHOB"/>
    <property type="match status" value="1"/>
</dbReference>
<evidence type="ECO:0000256" key="4">
    <source>
        <dbReference type="PROSITE-ProRule" id="PRU00169"/>
    </source>
</evidence>
<keyword evidence="3 6" id="KW-0238">DNA-binding</keyword>
<reference evidence="6 7" key="1">
    <citation type="submission" date="2020-08" db="EMBL/GenBank/DDBJ databases">
        <title>Genomic Encyclopedia of Type Strains, Phase IV (KMG-IV): sequencing the most valuable type-strain genomes for metagenomic binning, comparative biology and taxonomic classification.</title>
        <authorList>
            <person name="Goeker M."/>
        </authorList>
    </citation>
    <scope>NUCLEOTIDE SEQUENCE [LARGE SCALE GENOMIC DNA]</scope>
    <source>
        <strain evidence="6 7">DSM 14552</strain>
    </source>
</reference>
<dbReference type="Gene3D" id="3.40.50.2300">
    <property type="match status" value="1"/>
</dbReference>
<dbReference type="Pfam" id="PF00072">
    <property type="entry name" value="Response_reg"/>
    <property type="match status" value="1"/>
</dbReference>
<name>A0A7W5ZX36_9SPHN</name>
<gene>
    <name evidence="6" type="ORF">GGQ88_000665</name>
</gene>
<evidence type="ECO:0000256" key="1">
    <source>
        <dbReference type="ARBA" id="ARBA00022553"/>
    </source>
</evidence>
<feature type="domain" description="Response regulatory" evidence="5">
    <location>
        <begin position="2"/>
        <end position="113"/>
    </location>
</feature>
<dbReference type="SMART" id="SM00448">
    <property type="entry name" value="REC"/>
    <property type="match status" value="1"/>
</dbReference>
<dbReference type="SUPFAM" id="SSF52172">
    <property type="entry name" value="CheY-like"/>
    <property type="match status" value="1"/>
</dbReference>
<evidence type="ECO:0000313" key="6">
    <source>
        <dbReference type="EMBL" id="MBB3859425.1"/>
    </source>
</evidence>
<dbReference type="GO" id="GO:0006355">
    <property type="term" value="P:regulation of DNA-templated transcription"/>
    <property type="evidence" value="ECO:0007669"/>
    <property type="project" value="TreeGrafter"/>
</dbReference>
<dbReference type="GO" id="GO:0000976">
    <property type="term" value="F:transcription cis-regulatory region binding"/>
    <property type="evidence" value="ECO:0007669"/>
    <property type="project" value="TreeGrafter"/>
</dbReference>
<sequence length="134" mass="13848">MRVLLVEDEPLLAMLLEESLVDLGHEPVGAVATVSQAMALLDSETVDCALLDFSLGGNDNSVAVAQRLRQAGVPFCYLSGHSSLDTGSGAPDAPMMTKPVSIVHLEAALDQMESKTGANLRIPADCPAGQGSSA</sequence>
<dbReference type="GO" id="GO:0032993">
    <property type="term" value="C:protein-DNA complex"/>
    <property type="evidence" value="ECO:0007669"/>
    <property type="project" value="TreeGrafter"/>
</dbReference>
<dbReference type="Proteomes" id="UP000562395">
    <property type="component" value="Unassembled WGS sequence"/>
</dbReference>